<accession>A0A2A4G7N0</accession>
<organism evidence="1 2">
    <name type="scientific">Sediminicola luteus</name>
    <dbReference type="NCBI Taxonomy" id="319238"/>
    <lineage>
        <taxon>Bacteria</taxon>
        <taxon>Pseudomonadati</taxon>
        <taxon>Bacteroidota</taxon>
        <taxon>Flavobacteriia</taxon>
        <taxon>Flavobacteriales</taxon>
        <taxon>Flavobacteriaceae</taxon>
        <taxon>Sediminicola</taxon>
    </lineage>
</organism>
<dbReference type="OrthoDB" id="1167565at2"/>
<gene>
    <name evidence="1" type="ORF">B7P33_07415</name>
</gene>
<evidence type="ECO:0008006" key="3">
    <source>
        <dbReference type="Google" id="ProtNLM"/>
    </source>
</evidence>
<evidence type="ECO:0000313" key="1">
    <source>
        <dbReference type="EMBL" id="PCE64979.1"/>
    </source>
</evidence>
<sequence length="893" mass="99108">MKKRINPLFGLLCLFIFTTCDKDVEIISSFDYTISMNFRDKATVNLPENVSLSVVPERLVKTQSYQFKYESKDGSGYFVSDGSILPQREWMPLNELTLSLDFVAPTIGSKEIEVTFTDADGLEKTETLNFLVAHNPFIWKASTTTNTININEEVPISLLLTNTGIDENATYERNIYFIQGSGNLNFVNEEEASEIPIETGKFVEMQPGSFNLKGEFKETGVNKLIFEARDKNGQSQKDTLSITVEEIEFSFTASPQKNEIDISENTNLNFNITESNPSGTSYQMRYEIISGSGIISSGGETVAPNTFTVVPTGNFSWDFESSTPGNVEMIFFVRNETGVESQRTVTLVVSERDYDLTVTPAAIEAFVGSSINITLLINELGATGDTYTGFYSSTGTGSIKIAGDEYTAGQQFVLTKESNTLIYTGISEGRHALTFKVKSSSNIEKEVTTEVDFVSIDFDFSGSVTDNDLFITETTNLNFIINQTGIGATTYESRYVINQGEGLVRGSNGALLTPNTYYGTSEGPGNYTWSFEATKAGRVDITFFTKNVTGQEEEIRLFIDVEATDFSLDVVAANTNDFVFQTVPLSFTLNQQGVEQLNYNMTYSSNGDGVLTIGGVDYNPGENIALTSVPGTFNGSYTGNSVGNHQVTFRVVSSNNITEDKTVNINFNTIGFQISVPANLSIKETLTENFNVVINPDRTDLNVNYEIQLVTDQNGSFNYGAISPGIFRPASTGNNSFNYTPLDYANGTHIISVSVRDNLGNTKVENMTVNVNRRPVAFGRAEKENVSCGGLNGCDYRVRMYIRRSGFGESQAFDGATITTVRIRIYNRQDNRWDTIVRNFNELETNTQGDIYWRLEEENRESRLRYLDQDFEIEVQDSDGIWSDKSFGSVIRV</sequence>
<dbReference type="InterPro" id="IPR038707">
    <property type="entry name" value="TraQ_sf"/>
</dbReference>
<dbReference type="AlphaFoldDB" id="A0A2A4G7N0"/>
<reference evidence="1 2" key="1">
    <citation type="submission" date="2017-04" db="EMBL/GenBank/DDBJ databases">
        <title>A new member of the family Flavobacteriaceae isolated from ascidians.</title>
        <authorList>
            <person name="Chen L."/>
        </authorList>
    </citation>
    <scope>NUCLEOTIDE SEQUENCE [LARGE SCALE GENOMIC DNA]</scope>
    <source>
        <strain evidence="1 2">HQA918</strain>
    </source>
</reference>
<keyword evidence="2" id="KW-1185">Reference proteome</keyword>
<protein>
    <recommendedName>
        <fullName evidence="3">DUF3872 domain-containing protein</fullName>
    </recommendedName>
</protein>
<proteinExistence type="predicted"/>
<evidence type="ECO:0000313" key="2">
    <source>
        <dbReference type="Proteomes" id="UP000219559"/>
    </source>
</evidence>
<dbReference type="EMBL" id="NBWU01000002">
    <property type="protein sequence ID" value="PCE64979.1"/>
    <property type="molecule type" value="Genomic_DNA"/>
</dbReference>
<dbReference type="RefSeq" id="WP_097440258.1">
    <property type="nucleotide sequence ID" value="NZ_KZ300476.1"/>
</dbReference>
<name>A0A2A4G7N0_9FLAO</name>
<dbReference type="Proteomes" id="UP000219559">
    <property type="component" value="Unassembled WGS sequence"/>
</dbReference>
<comment type="caution">
    <text evidence="1">The sequence shown here is derived from an EMBL/GenBank/DDBJ whole genome shotgun (WGS) entry which is preliminary data.</text>
</comment>
<dbReference type="Gene3D" id="2.60.40.2410">
    <property type="entry name" value="Uncharacterised protein PF12988, DUF3872"/>
    <property type="match status" value="7"/>
</dbReference>